<dbReference type="Gene3D" id="3.40.50.10810">
    <property type="entry name" value="Tandem AAA-ATPase domain"/>
    <property type="match status" value="1"/>
</dbReference>
<dbReference type="Proteomes" id="UP000000763">
    <property type="component" value="Chromosome 9"/>
</dbReference>
<proteinExistence type="predicted"/>
<dbReference type="KEGG" id="dosa:Os09g0442700"/>
<accession>Q0J1F9</accession>
<dbReference type="AlphaFoldDB" id="Q0J1F9"/>
<protein>
    <submittedName>
        <fullName evidence="2">Os09g0442700 protein</fullName>
    </submittedName>
</protein>
<dbReference type="InterPro" id="IPR027417">
    <property type="entry name" value="P-loop_NTPase"/>
</dbReference>
<name>Q0J1F9_ORYSJ</name>
<feature type="domain" description="SNF2 N-terminal" evidence="1">
    <location>
        <begin position="23"/>
        <end position="83"/>
    </location>
</feature>
<feature type="non-terminal residue" evidence="2">
    <location>
        <position position="1"/>
    </location>
</feature>
<sequence length="86" mass="10294">LSSFWFSVLVLYLHVYFDGFFQGHRLKNSKCLLLRELKRLPMDNKLLLTGTPLQNNLAELWSLLNFILPDIFSSHQEFESWYYSFC</sequence>
<dbReference type="InterPro" id="IPR038718">
    <property type="entry name" value="SNF2-like_sf"/>
</dbReference>
<dbReference type="PANTHER" id="PTHR10799">
    <property type="entry name" value="SNF2/RAD54 HELICASE FAMILY"/>
    <property type="match status" value="1"/>
</dbReference>
<dbReference type="SUPFAM" id="SSF52540">
    <property type="entry name" value="P-loop containing nucleoside triphosphate hydrolases"/>
    <property type="match status" value="1"/>
</dbReference>
<evidence type="ECO:0000313" key="3">
    <source>
        <dbReference type="Proteomes" id="UP000000763"/>
    </source>
</evidence>
<dbReference type="InterPro" id="IPR000330">
    <property type="entry name" value="SNF2_N"/>
</dbReference>
<dbReference type="Pfam" id="PF00176">
    <property type="entry name" value="SNF2-rel_dom"/>
    <property type="match status" value="1"/>
</dbReference>
<dbReference type="GO" id="GO:0005524">
    <property type="term" value="F:ATP binding"/>
    <property type="evidence" value="ECO:0007669"/>
    <property type="project" value="InterPro"/>
</dbReference>
<organism evidence="2 3">
    <name type="scientific">Oryza sativa subsp. japonica</name>
    <name type="common">Rice</name>
    <dbReference type="NCBI Taxonomy" id="39947"/>
    <lineage>
        <taxon>Eukaryota</taxon>
        <taxon>Viridiplantae</taxon>
        <taxon>Streptophyta</taxon>
        <taxon>Embryophyta</taxon>
        <taxon>Tracheophyta</taxon>
        <taxon>Spermatophyta</taxon>
        <taxon>Magnoliopsida</taxon>
        <taxon>Liliopsida</taxon>
        <taxon>Poales</taxon>
        <taxon>Poaceae</taxon>
        <taxon>BOP clade</taxon>
        <taxon>Oryzoideae</taxon>
        <taxon>Oryzeae</taxon>
        <taxon>Oryzinae</taxon>
        <taxon>Oryza</taxon>
        <taxon>Oryza sativa</taxon>
    </lineage>
</organism>
<reference evidence="2 3" key="1">
    <citation type="journal article" date="2005" name="Nature">
        <title>The map-based sequence of the rice genome.</title>
        <authorList>
            <consortium name="International rice genome sequencing project (IRGSP)"/>
            <person name="Matsumoto T."/>
            <person name="Wu J."/>
            <person name="Kanamori H."/>
            <person name="Katayose Y."/>
            <person name="Fujisawa M."/>
            <person name="Namiki N."/>
            <person name="Mizuno H."/>
            <person name="Yamamoto K."/>
            <person name="Antonio B.A."/>
            <person name="Baba T."/>
            <person name="Sakata K."/>
            <person name="Nagamura Y."/>
            <person name="Aoki H."/>
            <person name="Arikawa K."/>
            <person name="Arita K."/>
            <person name="Bito T."/>
            <person name="Chiden Y."/>
            <person name="Fujitsuka N."/>
            <person name="Fukunaka R."/>
            <person name="Hamada M."/>
            <person name="Harada C."/>
            <person name="Hayashi A."/>
            <person name="Hijishita S."/>
            <person name="Honda M."/>
            <person name="Hosokawa S."/>
            <person name="Ichikawa Y."/>
            <person name="Idonuma A."/>
            <person name="Iijima M."/>
            <person name="Ikeda M."/>
            <person name="Ikeno M."/>
            <person name="Ito K."/>
            <person name="Ito S."/>
            <person name="Ito T."/>
            <person name="Ito Y."/>
            <person name="Ito Y."/>
            <person name="Iwabuchi A."/>
            <person name="Kamiya K."/>
            <person name="Karasawa W."/>
            <person name="Kurita K."/>
            <person name="Katagiri S."/>
            <person name="Kikuta A."/>
            <person name="Kobayashi H."/>
            <person name="Kobayashi N."/>
            <person name="Machita K."/>
            <person name="Maehara T."/>
            <person name="Masukawa M."/>
            <person name="Mizubayashi T."/>
            <person name="Mukai Y."/>
            <person name="Nagasaki H."/>
            <person name="Nagata Y."/>
            <person name="Naito S."/>
            <person name="Nakashima M."/>
            <person name="Nakama Y."/>
            <person name="Nakamichi Y."/>
            <person name="Nakamura M."/>
            <person name="Meguro A."/>
            <person name="Negishi M."/>
            <person name="Ohta I."/>
            <person name="Ohta T."/>
            <person name="Okamoto M."/>
            <person name="Ono N."/>
            <person name="Saji S."/>
            <person name="Sakaguchi M."/>
            <person name="Sakai K."/>
            <person name="Shibata M."/>
            <person name="Shimokawa T."/>
            <person name="Song J."/>
            <person name="Takazaki Y."/>
            <person name="Terasawa K."/>
            <person name="Tsugane M."/>
            <person name="Tsuji K."/>
            <person name="Ueda S."/>
            <person name="Waki K."/>
            <person name="Yamagata H."/>
            <person name="Yamamoto M."/>
            <person name="Yamamoto S."/>
            <person name="Yamane H."/>
            <person name="Yoshiki S."/>
            <person name="Yoshihara R."/>
            <person name="Yukawa K."/>
            <person name="Zhong H."/>
            <person name="Yano M."/>
            <person name="Yuan Q."/>
            <person name="Ouyang S."/>
            <person name="Liu J."/>
            <person name="Jones K.M."/>
            <person name="Gansberger K."/>
            <person name="Moffat K."/>
            <person name="Hill J."/>
            <person name="Bera J."/>
            <person name="Fadrosh D."/>
            <person name="Jin S."/>
            <person name="Johri S."/>
            <person name="Kim M."/>
            <person name="Overton L."/>
            <person name="Reardon M."/>
            <person name="Tsitrin T."/>
            <person name="Vuong H."/>
            <person name="Weaver B."/>
            <person name="Ciecko A."/>
            <person name="Tallon L."/>
            <person name="Jackson J."/>
            <person name="Pai G."/>
            <person name="Aken S.V."/>
            <person name="Utterback T."/>
            <person name="Reidmuller S."/>
            <person name="Feldblyum T."/>
            <person name="Hsiao J."/>
            <person name="Zismann V."/>
            <person name="Iobst S."/>
            <person name="de Vazeille A.R."/>
            <person name="Buell C.R."/>
            <person name="Ying K."/>
            <person name="Li Y."/>
            <person name="Lu T."/>
            <person name="Huang Y."/>
            <person name="Zhao Q."/>
            <person name="Feng Q."/>
            <person name="Zhang L."/>
            <person name="Zhu J."/>
            <person name="Weng Q."/>
            <person name="Mu J."/>
            <person name="Lu Y."/>
            <person name="Fan D."/>
            <person name="Liu Y."/>
            <person name="Guan J."/>
            <person name="Zhang Y."/>
            <person name="Yu S."/>
            <person name="Liu X."/>
            <person name="Zhang Y."/>
            <person name="Hong G."/>
            <person name="Han B."/>
            <person name="Choisne N."/>
            <person name="Demange N."/>
            <person name="Orjeda G."/>
            <person name="Samain S."/>
            <person name="Cattolico L."/>
            <person name="Pelletier E."/>
            <person name="Couloux A."/>
            <person name="Segurens B."/>
            <person name="Wincker P."/>
            <person name="D'Hont A."/>
            <person name="Scarpelli C."/>
            <person name="Weissenbach J."/>
            <person name="Salanoubat M."/>
            <person name="Quetier F."/>
            <person name="Yu Y."/>
            <person name="Kim H.R."/>
            <person name="Rambo T."/>
            <person name="Currie J."/>
            <person name="Collura K."/>
            <person name="Luo M."/>
            <person name="Yang T."/>
            <person name="Ammiraju J.S.S."/>
            <person name="Engler F."/>
            <person name="Soderlund C."/>
            <person name="Wing R.A."/>
            <person name="Palmer L.E."/>
            <person name="de la Bastide M."/>
            <person name="Spiegel L."/>
            <person name="Nascimento L."/>
            <person name="Zutavern T."/>
            <person name="O'Shaughnessy A."/>
            <person name="Dike S."/>
            <person name="Dedhia N."/>
            <person name="Preston R."/>
            <person name="Balija V."/>
            <person name="McCombie W.R."/>
            <person name="Chow T."/>
            <person name="Chen H."/>
            <person name="Chung M."/>
            <person name="Chen C."/>
            <person name="Shaw J."/>
            <person name="Wu H."/>
            <person name="Hsiao K."/>
            <person name="Chao Y."/>
            <person name="Chu M."/>
            <person name="Cheng C."/>
            <person name="Hour A."/>
            <person name="Lee P."/>
            <person name="Lin S."/>
            <person name="Lin Y."/>
            <person name="Liou J."/>
            <person name="Liu S."/>
            <person name="Hsing Y."/>
            <person name="Raghuvanshi S."/>
            <person name="Mohanty A."/>
            <person name="Bharti A.K."/>
            <person name="Gaur A."/>
            <person name="Gupta V."/>
            <person name="Kumar D."/>
            <person name="Ravi V."/>
            <person name="Vij S."/>
            <person name="Kapur A."/>
            <person name="Khurana P."/>
            <person name="Khurana P."/>
            <person name="Khurana J.P."/>
            <person name="Tyagi A.K."/>
            <person name="Gaikwad K."/>
            <person name="Singh A."/>
            <person name="Dalal V."/>
            <person name="Srivastava S."/>
            <person name="Dixit A."/>
            <person name="Pal A.K."/>
            <person name="Ghazi I.A."/>
            <person name="Yadav M."/>
            <person name="Pandit A."/>
            <person name="Bhargava A."/>
            <person name="Sureshbabu K."/>
            <person name="Batra K."/>
            <person name="Sharma T.R."/>
            <person name="Mohapatra T."/>
            <person name="Singh N.K."/>
            <person name="Messing J."/>
            <person name="Nelson A.B."/>
            <person name="Fuks G."/>
            <person name="Kavchok S."/>
            <person name="Keizer G."/>
            <person name="Linton E."/>
            <person name="Llaca V."/>
            <person name="Song R."/>
            <person name="Tanyolac B."/>
            <person name="Young S."/>
            <person name="Ho-Il K."/>
            <person name="Hahn J.H."/>
            <person name="Sangsakoo G."/>
            <person name="Vanavichit A."/>
            <person name="de Mattos Luiz.A.T."/>
            <person name="Zimmer P.D."/>
            <person name="Malone G."/>
            <person name="Dellagostin O."/>
            <person name="de Oliveira A.C."/>
            <person name="Bevan M."/>
            <person name="Bancroft I."/>
            <person name="Minx P."/>
            <person name="Cordum H."/>
            <person name="Wilson R."/>
            <person name="Cheng Z."/>
            <person name="Jin W."/>
            <person name="Jiang J."/>
            <person name="Leong S.A."/>
            <person name="Iwama H."/>
            <person name="Gojobori T."/>
            <person name="Itoh T."/>
            <person name="Niimura Y."/>
            <person name="Fujii Y."/>
            <person name="Habara T."/>
            <person name="Sakai H."/>
            <person name="Sato Y."/>
            <person name="Wilson G."/>
            <person name="Kumar K."/>
            <person name="McCouch S."/>
            <person name="Juretic N."/>
            <person name="Hoen D."/>
            <person name="Wright S."/>
            <person name="Bruskiewich R."/>
            <person name="Bureau T."/>
            <person name="Miyao A."/>
            <person name="Hirochika H."/>
            <person name="Nishikawa T."/>
            <person name="Kadowaki K."/>
            <person name="Sugiura M."/>
            <person name="Burr B."/>
            <person name="Sasaki T."/>
        </authorList>
    </citation>
    <scope>NUCLEOTIDE SEQUENCE [LARGE SCALE GENOMIC DNA]</scope>
    <source>
        <strain evidence="3">cv. Nipponbare</strain>
    </source>
</reference>
<reference evidence="3" key="2">
    <citation type="journal article" date="2008" name="Nucleic Acids Res.">
        <title>The rice annotation project database (RAP-DB): 2008 update.</title>
        <authorList>
            <consortium name="The rice annotation project (RAP)"/>
        </authorList>
    </citation>
    <scope>GENOME REANNOTATION</scope>
    <source>
        <strain evidence="3">cv. Nipponbare</strain>
    </source>
</reference>
<gene>
    <name evidence="2" type="ordered locus">Os09g0442700</name>
</gene>
<evidence type="ECO:0000313" key="2">
    <source>
        <dbReference type="EMBL" id="BAF25206.2"/>
    </source>
</evidence>
<evidence type="ECO:0000259" key="1">
    <source>
        <dbReference type="Pfam" id="PF00176"/>
    </source>
</evidence>
<dbReference type="EMBL" id="AP008215">
    <property type="protein sequence ID" value="BAF25206.2"/>
    <property type="molecule type" value="Genomic_DNA"/>
</dbReference>